<dbReference type="AlphaFoldDB" id="A0A8X6Y088"/>
<sequence>MKVKLLSQLVSRYQKIVRELPEPVRVSVVEKEPEKNIATNDCLVAPRKPWLDDAVMVDIVSSEPQYQSKFLFLTVEKLKTCSYFWNDLGEMTRSGESIKISRIVDFFLYTIRNSEKQVEPKHFEYFLQALKERNVPHSCISNQKVLGRLIFVKGM</sequence>
<protein>
    <submittedName>
        <fullName evidence="1">Uncharacterized protein</fullName>
    </submittedName>
</protein>
<evidence type="ECO:0000313" key="1">
    <source>
        <dbReference type="EMBL" id="GFY62251.1"/>
    </source>
</evidence>
<dbReference type="EMBL" id="BMAV01014154">
    <property type="protein sequence ID" value="GFY62251.1"/>
    <property type="molecule type" value="Genomic_DNA"/>
</dbReference>
<comment type="caution">
    <text evidence="1">The sequence shown here is derived from an EMBL/GenBank/DDBJ whole genome shotgun (WGS) entry which is preliminary data.</text>
</comment>
<keyword evidence="2" id="KW-1185">Reference proteome</keyword>
<reference evidence="1" key="1">
    <citation type="submission" date="2020-08" db="EMBL/GenBank/DDBJ databases">
        <title>Multicomponent nature underlies the extraordinary mechanical properties of spider dragline silk.</title>
        <authorList>
            <person name="Kono N."/>
            <person name="Nakamura H."/>
            <person name="Mori M."/>
            <person name="Yoshida Y."/>
            <person name="Ohtoshi R."/>
            <person name="Malay A.D."/>
            <person name="Moran D.A.P."/>
            <person name="Tomita M."/>
            <person name="Numata K."/>
            <person name="Arakawa K."/>
        </authorList>
    </citation>
    <scope>NUCLEOTIDE SEQUENCE</scope>
</reference>
<evidence type="ECO:0000313" key="2">
    <source>
        <dbReference type="Proteomes" id="UP000886998"/>
    </source>
</evidence>
<accession>A0A8X6Y088</accession>
<organism evidence="1 2">
    <name type="scientific">Trichonephila inaurata madagascariensis</name>
    <dbReference type="NCBI Taxonomy" id="2747483"/>
    <lineage>
        <taxon>Eukaryota</taxon>
        <taxon>Metazoa</taxon>
        <taxon>Ecdysozoa</taxon>
        <taxon>Arthropoda</taxon>
        <taxon>Chelicerata</taxon>
        <taxon>Arachnida</taxon>
        <taxon>Araneae</taxon>
        <taxon>Araneomorphae</taxon>
        <taxon>Entelegynae</taxon>
        <taxon>Araneoidea</taxon>
        <taxon>Nephilidae</taxon>
        <taxon>Trichonephila</taxon>
        <taxon>Trichonephila inaurata</taxon>
    </lineage>
</organism>
<gene>
    <name evidence="1" type="primary">AVEN_138570_1</name>
    <name evidence="1" type="ORF">TNIN_78391</name>
</gene>
<dbReference type="Proteomes" id="UP000886998">
    <property type="component" value="Unassembled WGS sequence"/>
</dbReference>
<dbReference type="OrthoDB" id="6436098at2759"/>
<name>A0A8X6Y088_9ARAC</name>
<proteinExistence type="predicted"/>